<dbReference type="InterPro" id="IPR006442">
    <property type="entry name" value="Antitoxin_Phd/YefM"/>
</dbReference>
<dbReference type="Gene3D" id="3.40.1620.10">
    <property type="entry name" value="YefM-like domain"/>
    <property type="match status" value="1"/>
</dbReference>
<gene>
    <name evidence="3" type="ORF">GCM10011365_23560</name>
</gene>
<dbReference type="InterPro" id="IPR036165">
    <property type="entry name" value="YefM-like_sf"/>
</dbReference>
<name>A0A917CXZ4_9GAMM</name>
<dbReference type="NCBIfam" id="TIGR01552">
    <property type="entry name" value="phd_fam"/>
    <property type="match status" value="1"/>
</dbReference>
<comment type="caution">
    <text evidence="3">The sequence shown here is derived from an EMBL/GenBank/DDBJ whole genome shotgun (WGS) entry which is preliminary data.</text>
</comment>
<dbReference type="PANTHER" id="PTHR33713:SF6">
    <property type="entry name" value="ANTITOXIN YEFM"/>
    <property type="match status" value="1"/>
</dbReference>
<dbReference type="EMBL" id="BMEO01000014">
    <property type="protein sequence ID" value="GGG01624.1"/>
    <property type="molecule type" value="Genomic_DNA"/>
</dbReference>
<accession>A0A917CXZ4</accession>
<protein>
    <recommendedName>
        <fullName evidence="2">Antitoxin</fullName>
    </recommendedName>
</protein>
<reference evidence="3" key="1">
    <citation type="journal article" date="2014" name="Int. J. Syst. Evol. Microbiol.">
        <title>Complete genome sequence of Corynebacterium casei LMG S-19264T (=DSM 44701T), isolated from a smear-ripened cheese.</title>
        <authorList>
            <consortium name="US DOE Joint Genome Institute (JGI-PGF)"/>
            <person name="Walter F."/>
            <person name="Albersmeier A."/>
            <person name="Kalinowski J."/>
            <person name="Ruckert C."/>
        </authorList>
    </citation>
    <scope>NUCLEOTIDE SEQUENCE</scope>
    <source>
        <strain evidence="3">CGMCC 1.12181</strain>
    </source>
</reference>
<dbReference type="SUPFAM" id="SSF143120">
    <property type="entry name" value="YefM-like"/>
    <property type="match status" value="1"/>
</dbReference>
<proteinExistence type="inferred from homology"/>
<comment type="similarity">
    <text evidence="1 2">Belongs to the phD/YefM antitoxin family.</text>
</comment>
<keyword evidence="4" id="KW-1185">Reference proteome</keyword>
<dbReference type="RefSeq" id="WP_188365960.1">
    <property type="nucleotide sequence ID" value="NZ_BAABJF010000020.1"/>
</dbReference>
<comment type="function">
    <text evidence="2">Antitoxin component of a type II toxin-antitoxin (TA) system.</text>
</comment>
<evidence type="ECO:0000256" key="1">
    <source>
        <dbReference type="ARBA" id="ARBA00009981"/>
    </source>
</evidence>
<organism evidence="3 4">
    <name type="scientific">Marinicella pacifica</name>
    <dbReference type="NCBI Taxonomy" id="1171543"/>
    <lineage>
        <taxon>Bacteria</taxon>
        <taxon>Pseudomonadati</taxon>
        <taxon>Pseudomonadota</taxon>
        <taxon>Gammaproteobacteria</taxon>
        <taxon>Lysobacterales</taxon>
        <taxon>Marinicellaceae</taxon>
        <taxon>Marinicella</taxon>
    </lineage>
</organism>
<dbReference type="AlphaFoldDB" id="A0A917CXZ4"/>
<dbReference type="Proteomes" id="UP000605253">
    <property type="component" value="Unassembled WGS sequence"/>
</dbReference>
<evidence type="ECO:0000313" key="4">
    <source>
        <dbReference type="Proteomes" id="UP000605253"/>
    </source>
</evidence>
<dbReference type="Pfam" id="PF02604">
    <property type="entry name" value="PhdYeFM_antitox"/>
    <property type="match status" value="1"/>
</dbReference>
<evidence type="ECO:0000256" key="2">
    <source>
        <dbReference type="RuleBase" id="RU362080"/>
    </source>
</evidence>
<sequence>MEKLTANTAKTRFGELLLKVQKSPVQIDKNGRPVAVVMSIEDYEMTEQIKQELLRKRLRAAHREVKDGLYEPADDVFESLSVNEPNP</sequence>
<evidence type="ECO:0000313" key="3">
    <source>
        <dbReference type="EMBL" id="GGG01624.1"/>
    </source>
</evidence>
<dbReference type="PANTHER" id="PTHR33713">
    <property type="entry name" value="ANTITOXIN YAFN-RELATED"/>
    <property type="match status" value="1"/>
</dbReference>
<reference evidence="3" key="2">
    <citation type="submission" date="2020-09" db="EMBL/GenBank/DDBJ databases">
        <authorList>
            <person name="Sun Q."/>
            <person name="Zhou Y."/>
        </authorList>
    </citation>
    <scope>NUCLEOTIDE SEQUENCE</scope>
    <source>
        <strain evidence="3">CGMCC 1.12181</strain>
    </source>
</reference>
<dbReference type="InterPro" id="IPR051405">
    <property type="entry name" value="phD/YefM_antitoxin"/>
</dbReference>